<protein>
    <recommendedName>
        <fullName evidence="4">PUM-HD domain-containing protein</fullName>
    </recommendedName>
</protein>
<dbReference type="Pfam" id="PF00806">
    <property type="entry name" value="PUF"/>
    <property type="match status" value="2"/>
</dbReference>
<evidence type="ECO:0000259" key="4">
    <source>
        <dbReference type="PROSITE" id="PS50303"/>
    </source>
</evidence>
<keyword evidence="6" id="KW-1185">Reference proteome</keyword>
<reference evidence="5" key="1">
    <citation type="submission" date="2023-07" db="EMBL/GenBank/DDBJ databases">
        <title>A chromosome-level genome assembly of Lolium multiflorum.</title>
        <authorList>
            <person name="Chen Y."/>
            <person name="Copetti D."/>
            <person name="Kolliker R."/>
            <person name="Studer B."/>
        </authorList>
    </citation>
    <scope>NUCLEOTIDE SEQUENCE</scope>
    <source>
        <strain evidence="5">02402/16</strain>
        <tissue evidence="5">Leaf</tissue>
    </source>
</reference>
<dbReference type="InterPro" id="IPR016024">
    <property type="entry name" value="ARM-type_fold"/>
</dbReference>
<dbReference type="PROSITE" id="PS50303">
    <property type="entry name" value="PUM_HD"/>
    <property type="match status" value="1"/>
</dbReference>
<dbReference type="GO" id="GO:0003729">
    <property type="term" value="F:mRNA binding"/>
    <property type="evidence" value="ECO:0007669"/>
    <property type="project" value="TreeGrafter"/>
</dbReference>
<accession>A0AAD8SIV7</accession>
<keyword evidence="1" id="KW-0677">Repeat</keyword>
<feature type="repeat" description="Pumilio" evidence="3">
    <location>
        <begin position="367"/>
        <end position="403"/>
    </location>
</feature>
<evidence type="ECO:0000256" key="2">
    <source>
        <dbReference type="ARBA" id="ARBA00022845"/>
    </source>
</evidence>
<sequence>MDPSQEAELACFFLDTMRLGDPSPAREHEMLLQQHRHAVPSREHGYGALNQMMQGIQAARQFWPQPAYYPLEEMGSLSRAPAINGGYVPTQSAYCPYQSGTASSSLSAGPGQCQPAPSPTSSSLQYQHCSIANHTLPDYAGSITQRLRAIRAQAPAVRRCQSHTLEETRSQLLCSDMELQLVTFPNSAAHVVRLLQVQEEGSERIRRSVLAGATRRVHELMDDREGREVLTALLRACAGRYVDVRAIVQAAAVAHNPNGRHSLLRLAKHDHGETCLKELMTAAAPYADLCAMLVDRLLREGVLEHDRGDRVLHHCFATMRYEDSVILVQDAIDKFGSLLNSKTGLGSRCLVECYAIARGDELHALQEILLEHAHVIATGQYSNYFMQHVLQYGDDEMRQLLLERLIDEVVILSLDCYGSYVVEACFQQTGQPRRVLAAFLLLDDAQLAQLVQGKHSNYVVHKLLDATIDRFPGETMALARRIHSLLPRIRNKMYVRTVMMVVKELIARYGRMYG</sequence>
<dbReference type="SUPFAM" id="SSF48371">
    <property type="entry name" value="ARM repeat"/>
    <property type="match status" value="1"/>
</dbReference>
<comment type="caution">
    <text evidence="5">The sequence shown here is derived from an EMBL/GenBank/DDBJ whole genome shotgun (WGS) entry which is preliminary data.</text>
</comment>
<proteinExistence type="predicted"/>
<dbReference type="Gene3D" id="1.25.10.10">
    <property type="entry name" value="Leucine-rich Repeat Variant"/>
    <property type="match status" value="1"/>
</dbReference>
<evidence type="ECO:0000313" key="5">
    <source>
        <dbReference type="EMBL" id="KAK1652373.1"/>
    </source>
</evidence>
<dbReference type="GO" id="GO:0006417">
    <property type="term" value="P:regulation of translation"/>
    <property type="evidence" value="ECO:0007669"/>
    <property type="project" value="UniProtKB-KW"/>
</dbReference>
<keyword evidence="2" id="KW-0810">Translation regulation</keyword>
<organism evidence="5 6">
    <name type="scientific">Lolium multiflorum</name>
    <name type="common">Italian ryegrass</name>
    <name type="synonym">Lolium perenne subsp. multiflorum</name>
    <dbReference type="NCBI Taxonomy" id="4521"/>
    <lineage>
        <taxon>Eukaryota</taxon>
        <taxon>Viridiplantae</taxon>
        <taxon>Streptophyta</taxon>
        <taxon>Embryophyta</taxon>
        <taxon>Tracheophyta</taxon>
        <taxon>Spermatophyta</taxon>
        <taxon>Magnoliopsida</taxon>
        <taxon>Liliopsida</taxon>
        <taxon>Poales</taxon>
        <taxon>Poaceae</taxon>
        <taxon>BOP clade</taxon>
        <taxon>Pooideae</taxon>
        <taxon>Poodae</taxon>
        <taxon>Poeae</taxon>
        <taxon>Poeae Chloroplast Group 2 (Poeae type)</taxon>
        <taxon>Loliodinae</taxon>
        <taxon>Loliinae</taxon>
        <taxon>Lolium</taxon>
    </lineage>
</organism>
<dbReference type="PROSITE" id="PS50302">
    <property type="entry name" value="PUM"/>
    <property type="match status" value="2"/>
</dbReference>
<dbReference type="PANTHER" id="PTHR12537">
    <property type="entry name" value="RNA BINDING PROTEIN PUMILIO-RELATED"/>
    <property type="match status" value="1"/>
</dbReference>
<name>A0AAD8SIV7_LOLMU</name>
<evidence type="ECO:0000313" key="6">
    <source>
        <dbReference type="Proteomes" id="UP001231189"/>
    </source>
</evidence>
<feature type="repeat" description="Pumilio" evidence="3">
    <location>
        <begin position="404"/>
        <end position="443"/>
    </location>
</feature>
<evidence type="ECO:0000256" key="3">
    <source>
        <dbReference type="PROSITE-ProRule" id="PRU00317"/>
    </source>
</evidence>
<feature type="domain" description="PUM-HD" evidence="4">
    <location>
        <begin position="152"/>
        <end position="506"/>
    </location>
</feature>
<dbReference type="Proteomes" id="UP001231189">
    <property type="component" value="Unassembled WGS sequence"/>
</dbReference>
<dbReference type="SMART" id="SM00025">
    <property type="entry name" value="Pumilio"/>
    <property type="match status" value="4"/>
</dbReference>
<dbReference type="EMBL" id="JAUUTY010000004">
    <property type="protein sequence ID" value="KAK1652373.1"/>
    <property type="molecule type" value="Genomic_DNA"/>
</dbReference>
<evidence type="ECO:0000256" key="1">
    <source>
        <dbReference type="ARBA" id="ARBA00022737"/>
    </source>
</evidence>
<dbReference type="InterPro" id="IPR033133">
    <property type="entry name" value="PUM-HD"/>
</dbReference>
<dbReference type="GO" id="GO:0005737">
    <property type="term" value="C:cytoplasm"/>
    <property type="evidence" value="ECO:0007669"/>
    <property type="project" value="TreeGrafter"/>
</dbReference>
<dbReference type="PANTHER" id="PTHR12537:SF194">
    <property type="entry name" value="PUM-HD DOMAIN-CONTAINING PROTEIN"/>
    <property type="match status" value="1"/>
</dbReference>
<dbReference type="InterPro" id="IPR011989">
    <property type="entry name" value="ARM-like"/>
</dbReference>
<gene>
    <name evidence="5" type="ORF">QYE76_070178</name>
</gene>
<dbReference type="InterPro" id="IPR001313">
    <property type="entry name" value="Pumilio_RNA-bd_rpt"/>
</dbReference>
<dbReference type="AlphaFoldDB" id="A0AAD8SIV7"/>